<dbReference type="EMBL" id="MCFF01000011">
    <property type="protein sequence ID" value="ORZ21967.1"/>
    <property type="molecule type" value="Genomic_DNA"/>
</dbReference>
<evidence type="ECO:0000313" key="3">
    <source>
        <dbReference type="Proteomes" id="UP000193648"/>
    </source>
</evidence>
<accession>A0A1Y2GX99</accession>
<evidence type="ECO:0000313" key="2">
    <source>
        <dbReference type="EMBL" id="ORZ21967.1"/>
    </source>
</evidence>
<dbReference type="InParanoid" id="A0A1Y2GX99"/>
<feature type="chain" id="PRO_5012937625" evidence="1">
    <location>
        <begin position="23"/>
        <end position="146"/>
    </location>
</feature>
<proteinExistence type="predicted"/>
<keyword evidence="3" id="KW-1185">Reference proteome</keyword>
<reference evidence="2 3" key="1">
    <citation type="submission" date="2016-07" db="EMBL/GenBank/DDBJ databases">
        <title>Pervasive Adenine N6-methylation of Active Genes in Fungi.</title>
        <authorList>
            <consortium name="DOE Joint Genome Institute"/>
            <person name="Mondo S.J."/>
            <person name="Dannebaum R.O."/>
            <person name="Kuo R.C."/>
            <person name="Labutti K."/>
            <person name="Haridas S."/>
            <person name="Kuo A."/>
            <person name="Salamov A."/>
            <person name="Ahrendt S.R."/>
            <person name="Lipzen A."/>
            <person name="Sullivan W."/>
            <person name="Andreopoulos W.B."/>
            <person name="Clum A."/>
            <person name="Lindquist E."/>
            <person name="Daum C."/>
            <person name="Ramamoorthy G.K."/>
            <person name="Gryganskyi A."/>
            <person name="Culley D."/>
            <person name="Magnuson J.K."/>
            <person name="James T.Y."/>
            <person name="O'Malley M.A."/>
            <person name="Stajich J.E."/>
            <person name="Spatafora J.W."/>
            <person name="Visel A."/>
            <person name="Grigoriev I.V."/>
        </authorList>
    </citation>
    <scope>NUCLEOTIDE SEQUENCE [LARGE SCALE GENOMIC DNA]</scope>
    <source>
        <strain evidence="2 3">NRRL 3116</strain>
    </source>
</reference>
<dbReference type="OrthoDB" id="2436092at2759"/>
<dbReference type="GeneID" id="33562022"/>
<name>A0A1Y2GX99_9FUNG</name>
<protein>
    <submittedName>
        <fullName evidence="2">Uncharacterized protein</fullName>
    </submittedName>
</protein>
<gene>
    <name evidence="2" type="ORF">BCR41DRAFT_25050</name>
</gene>
<dbReference type="RefSeq" id="XP_021883218.1">
    <property type="nucleotide sequence ID" value="XM_022020178.1"/>
</dbReference>
<feature type="signal peptide" evidence="1">
    <location>
        <begin position="1"/>
        <end position="22"/>
    </location>
</feature>
<dbReference type="Proteomes" id="UP000193648">
    <property type="component" value="Unassembled WGS sequence"/>
</dbReference>
<organism evidence="2 3">
    <name type="scientific">Lobosporangium transversale</name>
    <dbReference type="NCBI Taxonomy" id="64571"/>
    <lineage>
        <taxon>Eukaryota</taxon>
        <taxon>Fungi</taxon>
        <taxon>Fungi incertae sedis</taxon>
        <taxon>Mucoromycota</taxon>
        <taxon>Mortierellomycotina</taxon>
        <taxon>Mortierellomycetes</taxon>
        <taxon>Mortierellales</taxon>
        <taxon>Mortierellaceae</taxon>
        <taxon>Lobosporangium</taxon>
    </lineage>
</organism>
<evidence type="ECO:0000256" key="1">
    <source>
        <dbReference type="SAM" id="SignalP"/>
    </source>
</evidence>
<keyword evidence="1" id="KW-0732">Signal</keyword>
<sequence>MYARPFITIVLLALCTLGTVLASPPPKPSRDIFSVTSPEYESVYRVGQYVPVAISIVNGTEGYLYQKNPSMRITIQKNIRYPNLNERVGEISARELYHSGFRFKVKKAYLIETQKTVPFRVRVSFSAEPRGGFNDSPSFRLKPKKD</sequence>
<dbReference type="AlphaFoldDB" id="A0A1Y2GX99"/>
<comment type="caution">
    <text evidence="2">The sequence shown here is derived from an EMBL/GenBank/DDBJ whole genome shotgun (WGS) entry which is preliminary data.</text>
</comment>